<protein>
    <submittedName>
        <fullName evidence="1">Phosphoesterase</fullName>
    </submittedName>
</protein>
<accession>A0A2S7F7Y0</accession>
<dbReference type="AlphaFoldDB" id="A0A2S7F7Y0"/>
<dbReference type="PANTHER" id="PTHR40037:SF1">
    <property type="entry name" value="PHOSPHOESTERASE SAOUHSC_00951-RELATED"/>
    <property type="match status" value="1"/>
</dbReference>
<dbReference type="Proteomes" id="UP000238081">
    <property type="component" value="Unassembled WGS sequence"/>
</dbReference>
<proteinExistence type="predicted"/>
<dbReference type="SUPFAM" id="SSF55144">
    <property type="entry name" value="LigT-like"/>
    <property type="match status" value="1"/>
</dbReference>
<dbReference type="EMBL" id="LRDH01000129">
    <property type="protein sequence ID" value="PPV13004.1"/>
    <property type="molecule type" value="Genomic_DNA"/>
</dbReference>
<comment type="caution">
    <text evidence="1">The sequence shown here is derived from an EMBL/GenBank/DDBJ whole genome shotgun (WGS) entry which is preliminary data.</text>
</comment>
<dbReference type="RefSeq" id="WP_027636035.1">
    <property type="nucleotide sequence ID" value="NZ_CP191154.1"/>
</dbReference>
<reference evidence="1 2" key="1">
    <citation type="submission" date="2016-01" db="EMBL/GenBank/DDBJ databases">
        <title>Characterization of the Clostridium difficile lineages that are prevalent in Hong Kong and China.</title>
        <authorList>
            <person name="Kwok J.S.-L."/>
            <person name="Lam W.-Y."/>
            <person name="Ip M."/>
            <person name="Chan T.-F."/>
            <person name="Hawkey P.M."/>
            <person name="Tsui S.K.-W."/>
        </authorList>
    </citation>
    <scope>NUCLEOTIDE SEQUENCE [LARGE SCALE GENOMIC DNA]</scope>
    <source>
        <strain evidence="1 2">300064</strain>
    </source>
</reference>
<dbReference type="Gene3D" id="3.90.1140.10">
    <property type="entry name" value="Cyclic phosphodiesterase"/>
    <property type="match status" value="1"/>
</dbReference>
<dbReference type="InterPro" id="IPR050580">
    <property type="entry name" value="2H_phosphoesterase_YjcG-like"/>
</dbReference>
<sequence length="179" mass="21527">MRYVIVSVVKGEAGEFNDILRMDIYDKFKAKSSKLPPHFTIKAPFEYEGDITSLEKDLEGLCSNEKIKSFTMKKYNHFDNRVVYMDVNMSKEGKKFHDKLIDILEKYPYINFNKNDGRDKKFHVTLTSKKVPPIFEEVWQYVNKYPFEFKCDFDNVTIYKWVKNTWEFHKEFQLNKKID</sequence>
<dbReference type="InterPro" id="IPR009097">
    <property type="entry name" value="Cyclic_Pdiesterase"/>
</dbReference>
<evidence type="ECO:0000313" key="1">
    <source>
        <dbReference type="EMBL" id="PPV13004.1"/>
    </source>
</evidence>
<organism evidence="1 2">
    <name type="scientific">Clostridium butyricum</name>
    <dbReference type="NCBI Taxonomy" id="1492"/>
    <lineage>
        <taxon>Bacteria</taxon>
        <taxon>Bacillati</taxon>
        <taxon>Bacillota</taxon>
        <taxon>Clostridia</taxon>
        <taxon>Eubacteriales</taxon>
        <taxon>Clostridiaceae</taxon>
        <taxon>Clostridium</taxon>
    </lineage>
</organism>
<gene>
    <name evidence="1" type="ORF">AWN73_04400</name>
</gene>
<dbReference type="Pfam" id="PF13563">
    <property type="entry name" value="2_5_RNA_ligase2"/>
    <property type="match status" value="1"/>
</dbReference>
<evidence type="ECO:0000313" key="2">
    <source>
        <dbReference type="Proteomes" id="UP000238081"/>
    </source>
</evidence>
<dbReference type="PANTHER" id="PTHR40037">
    <property type="entry name" value="PHOSPHOESTERASE YJCG-RELATED"/>
    <property type="match status" value="1"/>
</dbReference>
<name>A0A2S7F7Y0_CLOBU</name>